<evidence type="ECO:0000259" key="2">
    <source>
        <dbReference type="PROSITE" id="PS51841"/>
    </source>
</evidence>
<feature type="region of interest" description="Disordered" evidence="1">
    <location>
        <begin position="313"/>
        <end position="426"/>
    </location>
</feature>
<evidence type="ECO:0000256" key="1">
    <source>
        <dbReference type="SAM" id="MobiDB-lite"/>
    </source>
</evidence>
<dbReference type="InterPro" id="IPR036415">
    <property type="entry name" value="Lamin_tail_dom_sf"/>
</dbReference>
<feature type="compositionally biased region" description="Low complexity" evidence="1">
    <location>
        <begin position="205"/>
        <end position="215"/>
    </location>
</feature>
<dbReference type="Gene3D" id="2.60.40.1260">
    <property type="entry name" value="Lamin Tail domain"/>
    <property type="match status" value="2"/>
</dbReference>
<feature type="compositionally biased region" description="Polar residues" evidence="1">
    <location>
        <begin position="321"/>
        <end position="336"/>
    </location>
</feature>
<gene>
    <name evidence="3" type="ORF">A2115_00605</name>
</gene>
<accession>A0A1F7WG85</accession>
<evidence type="ECO:0000313" key="4">
    <source>
        <dbReference type="Proteomes" id="UP000176198"/>
    </source>
</evidence>
<feature type="region of interest" description="Disordered" evidence="1">
    <location>
        <begin position="197"/>
        <end position="228"/>
    </location>
</feature>
<feature type="compositionally biased region" description="Low complexity" evidence="1">
    <location>
        <begin position="388"/>
        <end position="417"/>
    </location>
</feature>
<dbReference type="SUPFAM" id="SSF74853">
    <property type="entry name" value="Lamin A/C globular tail domain"/>
    <property type="match status" value="2"/>
</dbReference>
<feature type="compositionally biased region" description="Basic and acidic residues" evidence="1">
    <location>
        <begin position="344"/>
        <end position="354"/>
    </location>
</feature>
<dbReference type="Pfam" id="PF00932">
    <property type="entry name" value="LTD"/>
    <property type="match status" value="2"/>
</dbReference>
<dbReference type="InterPro" id="IPR001322">
    <property type="entry name" value="Lamin_tail_dom"/>
</dbReference>
<dbReference type="PROSITE" id="PS51841">
    <property type="entry name" value="LTD"/>
    <property type="match status" value="2"/>
</dbReference>
<name>A0A1F7WG85_9BACT</name>
<protein>
    <recommendedName>
        <fullName evidence="2">LTD domain-containing protein</fullName>
    </recommendedName>
</protein>
<feature type="domain" description="LTD" evidence="2">
    <location>
        <begin position="220"/>
        <end position="341"/>
    </location>
</feature>
<feature type="region of interest" description="Disordered" evidence="1">
    <location>
        <begin position="162"/>
        <end position="185"/>
    </location>
</feature>
<feature type="domain" description="LTD" evidence="2">
    <location>
        <begin position="28"/>
        <end position="145"/>
    </location>
</feature>
<dbReference type="AlphaFoldDB" id="A0A1F7WG85"/>
<organism evidence="3 4">
    <name type="scientific">Candidatus Woesebacteria bacterium GWA1_41_8</name>
    <dbReference type="NCBI Taxonomy" id="1802471"/>
    <lineage>
        <taxon>Bacteria</taxon>
        <taxon>Candidatus Woeseibacteriota</taxon>
    </lineage>
</organism>
<dbReference type="PANTHER" id="PTHR37397">
    <property type="entry name" value="SI:CH211-183D21.1"/>
    <property type="match status" value="1"/>
</dbReference>
<dbReference type="PANTHER" id="PTHR37397:SF1">
    <property type="entry name" value="LTD DOMAIN-CONTAINING PROTEIN"/>
    <property type="match status" value="1"/>
</dbReference>
<evidence type="ECO:0000313" key="3">
    <source>
        <dbReference type="EMBL" id="OGM01841.1"/>
    </source>
</evidence>
<dbReference type="Proteomes" id="UP000176198">
    <property type="component" value="Unassembled WGS sequence"/>
</dbReference>
<reference evidence="3 4" key="1">
    <citation type="journal article" date="2016" name="Nat. Commun.">
        <title>Thousands of microbial genomes shed light on interconnected biogeochemical processes in an aquifer system.</title>
        <authorList>
            <person name="Anantharaman K."/>
            <person name="Brown C.T."/>
            <person name="Hug L.A."/>
            <person name="Sharon I."/>
            <person name="Castelle C.J."/>
            <person name="Probst A.J."/>
            <person name="Thomas B.C."/>
            <person name="Singh A."/>
            <person name="Wilkins M.J."/>
            <person name="Karaoz U."/>
            <person name="Brodie E.L."/>
            <person name="Williams K.H."/>
            <person name="Hubbard S.S."/>
            <person name="Banfield J.F."/>
        </authorList>
    </citation>
    <scope>NUCLEOTIDE SEQUENCE [LARGE SCALE GENOMIC DNA]</scope>
</reference>
<sequence>MLLFKLIKKHWSQFLSLLVFVITLHFFVSPTYIFSATSSVVINEVAWSGTTASDSDEWIELYNPTASAIDITGWTLTATDGAPAITLSGTVPAEGYFLLERSDDNTIKDIAADQIYTGALGNGGESLELKNASSVVVDTVNTDGDVWSAGTSSPVQSMERVDPLADDSDSNWATNDGVTINGTDAGDNVVLGTPKAANSAISSNPTPTEELTPTPTDEPTPTPTGEPSATLSVVVNEVAWGGTTFSADDEWIELYNTTSSSVDLTDWTLKATDGTPDITLAGSIPANGYFLLERGDDAISDVVADQIYSGALGNGGESLELRNSNSDLVDTANNDGGTWPAGDSGERKSMERVDPLLSDTDENWATNDGITINGKDSGDSAIMGTPKESNSTSGESPTPTPTEELTPTPTDEPIPTEAVTPTPTIEPSPVPQSFVIGYLGFGSRAKVCTLNFRVLHIGFFQVYVPKVTCQSLH</sequence>
<dbReference type="STRING" id="1802471.A2115_00605"/>
<proteinExistence type="predicted"/>
<feature type="compositionally biased region" description="Polar residues" evidence="1">
    <location>
        <begin position="170"/>
        <end position="182"/>
    </location>
</feature>
<dbReference type="EMBL" id="MGFJ01000037">
    <property type="protein sequence ID" value="OGM01841.1"/>
    <property type="molecule type" value="Genomic_DNA"/>
</dbReference>
<comment type="caution">
    <text evidence="3">The sequence shown here is derived from an EMBL/GenBank/DDBJ whole genome shotgun (WGS) entry which is preliminary data.</text>
</comment>